<name>A0AAE1FNS1_PETCI</name>
<feature type="region of interest" description="Disordered" evidence="1">
    <location>
        <begin position="1"/>
        <end position="43"/>
    </location>
</feature>
<accession>A0AAE1FNS1</accession>
<gene>
    <name evidence="2" type="ORF">Pcinc_017673</name>
</gene>
<keyword evidence="3" id="KW-1185">Reference proteome</keyword>
<feature type="compositionally biased region" description="Basic and acidic residues" evidence="1">
    <location>
        <begin position="1"/>
        <end position="12"/>
    </location>
</feature>
<protein>
    <submittedName>
        <fullName evidence="2">Uncharacterized protein</fullName>
    </submittedName>
</protein>
<dbReference type="Proteomes" id="UP001286313">
    <property type="component" value="Unassembled WGS sequence"/>
</dbReference>
<dbReference type="AlphaFoldDB" id="A0AAE1FNS1"/>
<reference evidence="2" key="1">
    <citation type="submission" date="2023-10" db="EMBL/GenBank/DDBJ databases">
        <title>Genome assemblies of two species of porcelain crab, Petrolisthes cinctipes and Petrolisthes manimaculis (Anomura: Porcellanidae).</title>
        <authorList>
            <person name="Angst P."/>
        </authorList>
    </citation>
    <scope>NUCLEOTIDE SEQUENCE</scope>
    <source>
        <strain evidence="2">PB745_01</strain>
        <tissue evidence="2">Gill</tissue>
    </source>
</reference>
<dbReference type="EMBL" id="JAWQEG010001649">
    <property type="protein sequence ID" value="KAK3877617.1"/>
    <property type="molecule type" value="Genomic_DNA"/>
</dbReference>
<sequence length="149" mass="16797">MEVQGKEMEEYKGSTNRRSRRIVKGRKDGKDGEDEEEEKMGERVRSISRLLFSLPYHPLTAPPLPHLSYNPLPLPSLPSHSLTAPAPPPLSHTHCLFPSPLSPPHRPCTSFLRPPTPLPLFPTPPRRPCPTPTPPRRLSSSRIWGYFAI</sequence>
<feature type="region of interest" description="Disordered" evidence="1">
    <location>
        <begin position="117"/>
        <end position="138"/>
    </location>
</feature>
<feature type="compositionally biased region" description="Pro residues" evidence="1">
    <location>
        <begin position="117"/>
        <end position="135"/>
    </location>
</feature>
<comment type="caution">
    <text evidence="2">The sequence shown here is derived from an EMBL/GenBank/DDBJ whole genome shotgun (WGS) entry which is preliminary data.</text>
</comment>
<evidence type="ECO:0000313" key="3">
    <source>
        <dbReference type="Proteomes" id="UP001286313"/>
    </source>
</evidence>
<feature type="compositionally biased region" description="Basic residues" evidence="1">
    <location>
        <begin position="15"/>
        <end position="24"/>
    </location>
</feature>
<evidence type="ECO:0000313" key="2">
    <source>
        <dbReference type="EMBL" id="KAK3877617.1"/>
    </source>
</evidence>
<organism evidence="2 3">
    <name type="scientific">Petrolisthes cinctipes</name>
    <name type="common">Flat porcelain crab</name>
    <dbReference type="NCBI Taxonomy" id="88211"/>
    <lineage>
        <taxon>Eukaryota</taxon>
        <taxon>Metazoa</taxon>
        <taxon>Ecdysozoa</taxon>
        <taxon>Arthropoda</taxon>
        <taxon>Crustacea</taxon>
        <taxon>Multicrustacea</taxon>
        <taxon>Malacostraca</taxon>
        <taxon>Eumalacostraca</taxon>
        <taxon>Eucarida</taxon>
        <taxon>Decapoda</taxon>
        <taxon>Pleocyemata</taxon>
        <taxon>Anomura</taxon>
        <taxon>Galatheoidea</taxon>
        <taxon>Porcellanidae</taxon>
        <taxon>Petrolisthes</taxon>
    </lineage>
</organism>
<proteinExistence type="predicted"/>
<evidence type="ECO:0000256" key="1">
    <source>
        <dbReference type="SAM" id="MobiDB-lite"/>
    </source>
</evidence>